<sequence>MSNHSESGWNHDQASTARLITKAIVESLEAHLESIIKRQIYAGTLELHIDNPEIYVDASLVGRRYGKPFAEKIHVAPLKLPALSASSTPSLVRSDTESYLSQNFTIHHDVTPGSHIACPTLPLPTGNPENELGRPFGGLRSRGGTAESPEDNQSRQLQRDVRNTPKRHKINEDRSVMKPSTLDKLVASIWEQIHSSLQLDPQAVSEQWTEPRLITADSSTVLDPGSSKFSKANTLCRKVTQASRCCRSLEVIVQAHWISCYDERVRSLAEKEPHISLTKHKVAVLKEACEDFGWTEKDLRNKMAVWRGYHEIEQAGGWVPLVFAGMGLYRYCKYRVDFSPEALFKLAMLRPAFEVAADTLHPQWRELLSIVGQPTVRRYTGHPHDWVIQEGGAVPLKETYLQWDPHFSFEHLSESALDKDKWGEYDPRSFPHRTDDLVKRQHICDNCGSLQSEIPQENSCVCFPNLYGARRGPVPVQVFRTSDGKNNGLMALCGFPRGTAIGEFVGVVTSAIKNLDCMQSSVDDGPTYQIYQGRKGNFTRFINHSCLPNAQYERFTWLGLQRIVLVSKGIDAGQEITVDYGDGYWQNLDKICQCGESCCRYRNRRVSTVDE</sequence>
<dbReference type="EMBL" id="KN847577">
    <property type="protein sequence ID" value="KIV99466.1"/>
    <property type="molecule type" value="Genomic_DNA"/>
</dbReference>
<dbReference type="Proteomes" id="UP000053259">
    <property type="component" value="Unassembled WGS sequence"/>
</dbReference>
<dbReference type="InterPro" id="IPR046341">
    <property type="entry name" value="SET_dom_sf"/>
</dbReference>
<dbReference type="InParanoid" id="A0A0D1YFD3"/>
<dbReference type="InterPro" id="IPR053105">
    <property type="entry name" value="Class_V-like_SAM-MTase"/>
</dbReference>
<dbReference type="VEuPathDB" id="FungiDB:PV09_08887"/>
<dbReference type="PANTHER" id="PTHR47250">
    <property type="entry name" value="HISTONE-LYSINE N-METHYLTRANSFERASE SET-6"/>
    <property type="match status" value="1"/>
</dbReference>
<gene>
    <name evidence="3" type="ORF">PV09_08887</name>
</gene>
<dbReference type="PANTHER" id="PTHR47250:SF3">
    <property type="entry name" value="HISTONE-LYSINE N-METHYLTRANSFERASE SET-6"/>
    <property type="match status" value="1"/>
</dbReference>
<reference evidence="3 4" key="1">
    <citation type="submission" date="2015-01" db="EMBL/GenBank/DDBJ databases">
        <title>The Genome Sequence of Ochroconis gallopava CBS43764.</title>
        <authorList>
            <consortium name="The Broad Institute Genomics Platform"/>
            <person name="Cuomo C."/>
            <person name="de Hoog S."/>
            <person name="Gorbushina A."/>
            <person name="Stielow B."/>
            <person name="Teixiera M."/>
            <person name="Abouelleil A."/>
            <person name="Chapman S.B."/>
            <person name="Priest M."/>
            <person name="Young S.K."/>
            <person name="Wortman J."/>
            <person name="Nusbaum C."/>
            <person name="Birren B."/>
        </authorList>
    </citation>
    <scope>NUCLEOTIDE SEQUENCE [LARGE SCALE GENOMIC DNA]</scope>
    <source>
        <strain evidence="3 4">CBS 43764</strain>
    </source>
</reference>
<evidence type="ECO:0000256" key="1">
    <source>
        <dbReference type="SAM" id="MobiDB-lite"/>
    </source>
</evidence>
<dbReference type="RefSeq" id="XP_016209336.1">
    <property type="nucleotide sequence ID" value="XM_016362861.1"/>
</dbReference>
<keyword evidence="4" id="KW-1185">Reference proteome</keyword>
<dbReference type="Gene3D" id="2.170.270.10">
    <property type="entry name" value="SET domain"/>
    <property type="match status" value="1"/>
</dbReference>
<evidence type="ECO:0000259" key="2">
    <source>
        <dbReference type="PROSITE" id="PS50280"/>
    </source>
</evidence>
<dbReference type="GeneID" id="27316860"/>
<proteinExistence type="predicted"/>
<dbReference type="HOGENOM" id="CLU_029124_1_0_1"/>
<dbReference type="PROSITE" id="PS50280">
    <property type="entry name" value="SET"/>
    <property type="match status" value="1"/>
</dbReference>
<dbReference type="SUPFAM" id="SSF82199">
    <property type="entry name" value="SET domain"/>
    <property type="match status" value="1"/>
</dbReference>
<dbReference type="AlphaFoldDB" id="A0A0D1YFD3"/>
<dbReference type="STRING" id="253628.A0A0D1YFD3"/>
<dbReference type="OrthoDB" id="10261904at2759"/>
<accession>A0A0D1YFD3</accession>
<dbReference type="SMART" id="SM00317">
    <property type="entry name" value="SET"/>
    <property type="match status" value="1"/>
</dbReference>
<dbReference type="Pfam" id="PF00856">
    <property type="entry name" value="SET"/>
    <property type="match status" value="1"/>
</dbReference>
<feature type="region of interest" description="Disordered" evidence="1">
    <location>
        <begin position="117"/>
        <end position="171"/>
    </location>
</feature>
<organism evidence="3 4">
    <name type="scientific">Verruconis gallopava</name>
    <dbReference type="NCBI Taxonomy" id="253628"/>
    <lineage>
        <taxon>Eukaryota</taxon>
        <taxon>Fungi</taxon>
        <taxon>Dikarya</taxon>
        <taxon>Ascomycota</taxon>
        <taxon>Pezizomycotina</taxon>
        <taxon>Dothideomycetes</taxon>
        <taxon>Pleosporomycetidae</taxon>
        <taxon>Venturiales</taxon>
        <taxon>Sympoventuriaceae</taxon>
        <taxon>Verruconis</taxon>
    </lineage>
</organism>
<name>A0A0D1YFD3_9PEZI</name>
<evidence type="ECO:0000313" key="4">
    <source>
        <dbReference type="Proteomes" id="UP000053259"/>
    </source>
</evidence>
<protein>
    <recommendedName>
        <fullName evidence="2">SET domain-containing protein</fullName>
    </recommendedName>
</protein>
<feature type="domain" description="SET" evidence="2">
    <location>
        <begin position="474"/>
        <end position="581"/>
    </location>
</feature>
<dbReference type="InterPro" id="IPR001214">
    <property type="entry name" value="SET_dom"/>
</dbReference>
<evidence type="ECO:0000313" key="3">
    <source>
        <dbReference type="EMBL" id="KIV99466.1"/>
    </source>
</evidence>